<dbReference type="Pfam" id="PF14339">
    <property type="entry name" value="DUF4394"/>
    <property type="match status" value="2"/>
</dbReference>
<dbReference type="SUPFAM" id="SSF50969">
    <property type="entry name" value="YVTN repeat-like/Quinoprotein amine dehydrogenase"/>
    <property type="match status" value="2"/>
</dbReference>
<dbReference type="RefSeq" id="WP_090336458.1">
    <property type="nucleotide sequence ID" value="NZ_FNXY01000004.1"/>
</dbReference>
<keyword evidence="3" id="KW-1185">Reference proteome</keyword>
<protein>
    <recommendedName>
        <fullName evidence="1">DUF4394 domain-containing protein</fullName>
    </recommendedName>
</protein>
<dbReference type="EMBL" id="FNXY01000004">
    <property type="protein sequence ID" value="SEI93671.1"/>
    <property type="molecule type" value="Genomic_DNA"/>
</dbReference>
<name>A0A1H6UN00_9BACT</name>
<reference evidence="2 3" key="1">
    <citation type="submission" date="2016-10" db="EMBL/GenBank/DDBJ databases">
        <authorList>
            <person name="de Groot N.N."/>
        </authorList>
    </citation>
    <scope>NUCLEOTIDE SEQUENCE [LARGE SCALE GENOMIC DNA]</scope>
    <source>
        <strain evidence="2 3">DSM 19938</strain>
    </source>
</reference>
<dbReference type="InterPro" id="IPR025507">
    <property type="entry name" value="DUF4394"/>
</dbReference>
<gene>
    <name evidence="2" type="ORF">SAMN04487995_2626</name>
</gene>
<dbReference type="InterPro" id="IPR011044">
    <property type="entry name" value="Quino_amine_DH_bsu"/>
</dbReference>
<dbReference type="Proteomes" id="UP000199532">
    <property type="component" value="Unassembled WGS sequence"/>
</dbReference>
<accession>A0A1H6UN00</accession>
<evidence type="ECO:0000259" key="1">
    <source>
        <dbReference type="Pfam" id="PF14339"/>
    </source>
</evidence>
<organism evidence="2 3">
    <name type="scientific">Dyadobacter koreensis</name>
    <dbReference type="NCBI Taxonomy" id="408657"/>
    <lineage>
        <taxon>Bacteria</taxon>
        <taxon>Pseudomonadati</taxon>
        <taxon>Bacteroidota</taxon>
        <taxon>Cytophagia</taxon>
        <taxon>Cytophagales</taxon>
        <taxon>Spirosomataceae</taxon>
        <taxon>Dyadobacter</taxon>
    </lineage>
</organism>
<dbReference type="OrthoDB" id="531718at2"/>
<feature type="domain" description="DUF4394" evidence="1">
    <location>
        <begin position="304"/>
        <end position="520"/>
    </location>
</feature>
<dbReference type="PROSITE" id="PS51257">
    <property type="entry name" value="PROKAR_LIPOPROTEIN"/>
    <property type="match status" value="1"/>
</dbReference>
<feature type="domain" description="DUF4394" evidence="1">
    <location>
        <begin position="52"/>
        <end position="286"/>
    </location>
</feature>
<dbReference type="STRING" id="408657.SAMN04487995_2626"/>
<dbReference type="AlphaFoldDB" id="A0A1H6UN00"/>
<sequence>MKFFSSLAKQALFATALTSSMVLVSCEDHRMSPTEQSLPDRMFWALSDDNKIHQINVKNTTTPLKSLTVTGLVAGDMLAGIDFRPATGQLYAISKQGNLYQISLIAGATEGRATRIGDAPLATALSGANIGFDFNPTVDKIRVTTSSTQNLRVHPETGVIVATDLVLKGYSNPQIGAVAYTNSRAGVTAAPGVGTALYDIDPTTDQLYLQTPPNDGGLVAVGSRFDIDIEDVGGFDISPDVNASDVYPIASVKYQGKWELDHVNLTTGKLQKLGDFPAGVNVIGIAIPSLPVAYALDGVNGLRIFNPTTGASYGSKAIMGIPTGVLLAGIDIRPVNGRLYALGMNSKIYSIDLGSGMASEAATLKLANGTPVMLNGTIFGVDFNPVADRLRVVSETGQNLRINVAPGEMNGVTVVDGQLNITGSALSPFVTAGAYTNSYPGASATTLFDIDSQSNLLYTQAPPNDGSLAQPKNLNLDVDSNIGFDIGNASGVGYGIFTVGGVTNFYSVDLATGAVSMKFTYPGSVKGLALGFGL</sequence>
<evidence type="ECO:0000313" key="2">
    <source>
        <dbReference type="EMBL" id="SEI93671.1"/>
    </source>
</evidence>
<evidence type="ECO:0000313" key="3">
    <source>
        <dbReference type="Proteomes" id="UP000199532"/>
    </source>
</evidence>
<proteinExistence type="predicted"/>